<dbReference type="PANTHER" id="PTHR32018">
    <property type="entry name" value="RHAMNOGALACTURONATE LYASE FAMILY PROTEIN"/>
    <property type="match status" value="1"/>
</dbReference>
<dbReference type="InterPro" id="IPR029413">
    <property type="entry name" value="RG-lyase_II"/>
</dbReference>
<reference evidence="14 15" key="1">
    <citation type="journal article" date="2021" name="Sci. Rep.">
        <title>The distribution of antibiotic resistance genes in chicken gut microbiota commensals.</title>
        <authorList>
            <person name="Juricova H."/>
            <person name="Matiasovicova J."/>
            <person name="Kubasova T."/>
            <person name="Cejkova D."/>
            <person name="Rychlik I."/>
        </authorList>
    </citation>
    <scope>NUCLEOTIDE SEQUENCE [LARGE SCALE GENOMIC DNA]</scope>
    <source>
        <strain evidence="14 15">An819</strain>
    </source>
</reference>
<evidence type="ECO:0000256" key="2">
    <source>
        <dbReference type="ARBA" id="ARBA00001913"/>
    </source>
</evidence>
<comment type="subcellular location">
    <subcellularLocation>
        <location evidence="3">Secreted</location>
    </subcellularLocation>
</comment>
<organism evidence="14 15">
    <name type="scientific">Marseilla massiliensis</name>
    <dbReference type="NCBI Taxonomy" id="1841864"/>
    <lineage>
        <taxon>Bacteria</taxon>
        <taxon>Pseudomonadati</taxon>
        <taxon>Bacteroidota</taxon>
        <taxon>Bacteroidia</taxon>
        <taxon>Bacteroidales</taxon>
        <taxon>Prevotellaceae</taxon>
        <taxon>Marseilla</taxon>
    </lineage>
</organism>
<gene>
    <name evidence="14" type="ORF">H6B30_05155</name>
</gene>
<feature type="domain" description="Rhamnogalacturonan lyase" evidence="12">
    <location>
        <begin position="416"/>
        <end position="570"/>
    </location>
</feature>
<comment type="similarity">
    <text evidence="4">Belongs to the polysaccharide lyase 4 family.</text>
</comment>
<comment type="caution">
    <text evidence="14">The sequence shown here is derived from an EMBL/GenBank/DDBJ whole genome shotgun (WGS) entry which is preliminary data.</text>
</comment>
<dbReference type="RefSeq" id="WP_205108580.1">
    <property type="nucleotide sequence ID" value="NZ_JACJJL010000006.1"/>
</dbReference>
<dbReference type="InterPro" id="IPR011013">
    <property type="entry name" value="Gal_mutarotase_sf_dom"/>
</dbReference>
<comment type="cofactor">
    <cofactor evidence="2">
        <name>Ca(2+)</name>
        <dbReference type="ChEBI" id="CHEBI:29108"/>
    </cofactor>
</comment>
<dbReference type="Proteomes" id="UP000764045">
    <property type="component" value="Unassembled WGS sequence"/>
</dbReference>
<evidence type="ECO:0000313" key="15">
    <source>
        <dbReference type="Proteomes" id="UP000764045"/>
    </source>
</evidence>
<dbReference type="GO" id="GO:0030246">
    <property type="term" value="F:carbohydrate binding"/>
    <property type="evidence" value="ECO:0007669"/>
    <property type="project" value="InterPro"/>
</dbReference>
<protein>
    <recommendedName>
        <fullName evidence="6">rhamnogalacturonan endolyase</fullName>
        <ecNumber evidence="6">4.2.2.23</ecNumber>
    </recommendedName>
</protein>
<dbReference type="InterPro" id="IPR013784">
    <property type="entry name" value="Carb-bd-like_fold"/>
</dbReference>
<dbReference type="EC" id="4.2.2.23" evidence="6"/>
<proteinExistence type="inferred from homology"/>
<keyword evidence="9" id="KW-0106">Calcium</keyword>
<comment type="subunit">
    <text evidence="5">Monomer.</text>
</comment>
<name>A0A938WLP8_9BACT</name>
<dbReference type="Gene3D" id="2.70.98.10">
    <property type="match status" value="1"/>
</dbReference>
<dbReference type="InterPro" id="IPR014718">
    <property type="entry name" value="GH-type_carb-bd"/>
</dbReference>
<dbReference type="SUPFAM" id="SSF49785">
    <property type="entry name" value="Galactose-binding domain-like"/>
    <property type="match status" value="1"/>
</dbReference>
<comment type="catalytic activity">
    <reaction evidence="1">
        <text>Endotype eliminative cleavage of L-alpha-rhamnopyranosyl-(1-&gt;4)-alpha-D-galactopyranosyluronic acid bonds of rhamnogalacturonan I domains in ramified hairy regions of pectin leaving L-rhamnopyranose at the reducing end and 4-deoxy-4,5-unsaturated D-galactopyranosyluronic acid at the non-reducing end.</text>
        <dbReference type="EC" id="4.2.2.23"/>
    </reaction>
</comment>
<evidence type="ECO:0000256" key="11">
    <source>
        <dbReference type="SAM" id="SignalP"/>
    </source>
</evidence>
<dbReference type="InterPro" id="IPR029411">
    <property type="entry name" value="RG-lyase_III"/>
</dbReference>
<keyword evidence="10" id="KW-0456">Lyase</keyword>
<dbReference type="AlphaFoldDB" id="A0A938WLP8"/>
<dbReference type="GO" id="GO:0005975">
    <property type="term" value="P:carbohydrate metabolic process"/>
    <property type="evidence" value="ECO:0007669"/>
    <property type="project" value="InterPro"/>
</dbReference>
<dbReference type="Gene3D" id="2.60.40.1120">
    <property type="entry name" value="Carboxypeptidase-like, regulatory domain"/>
    <property type="match status" value="1"/>
</dbReference>
<evidence type="ECO:0000256" key="4">
    <source>
        <dbReference type="ARBA" id="ARBA00010418"/>
    </source>
</evidence>
<dbReference type="SUPFAM" id="SSF74650">
    <property type="entry name" value="Galactose mutarotase-like"/>
    <property type="match status" value="1"/>
</dbReference>
<evidence type="ECO:0000256" key="9">
    <source>
        <dbReference type="ARBA" id="ARBA00022837"/>
    </source>
</evidence>
<dbReference type="Pfam" id="PF14686">
    <property type="entry name" value="fn3_3"/>
    <property type="match status" value="1"/>
</dbReference>
<evidence type="ECO:0000256" key="5">
    <source>
        <dbReference type="ARBA" id="ARBA00011245"/>
    </source>
</evidence>
<feature type="signal peptide" evidence="11">
    <location>
        <begin position="1"/>
        <end position="21"/>
    </location>
</feature>
<evidence type="ECO:0000313" key="14">
    <source>
        <dbReference type="EMBL" id="MBM6661147.1"/>
    </source>
</evidence>
<evidence type="ECO:0000256" key="6">
    <source>
        <dbReference type="ARBA" id="ARBA00012437"/>
    </source>
</evidence>
<dbReference type="InterPro" id="IPR008979">
    <property type="entry name" value="Galactose-bd-like_sf"/>
</dbReference>
<dbReference type="CDD" id="cd10316">
    <property type="entry name" value="RGL4_M"/>
    <property type="match status" value="1"/>
</dbReference>
<evidence type="ECO:0000256" key="10">
    <source>
        <dbReference type="ARBA" id="ARBA00023239"/>
    </source>
</evidence>
<dbReference type="InterPro" id="IPR010325">
    <property type="entry name" value="Rhamnogal_lyase"/>
</dbReference>
<dbReference type="Gene3D" id="2.60.120.260">
    <property type="entry name" value="Galactose-binding domain-like"/>
    <property type="match status" value="1"/>
</dbReference>
<feature type="chain" id="PRO_5037764543" description="rhamnogalacturonan endolyase" evidence="11">
    <location>
        <begin position="22"/>
        <end position="631"/>
    </location>
</feature>
<evidence type="ECO:0000256" key="3">
    <source>
        <dbReference type="ARBA" id="ARBA00004613"/>
    </source>
</evidence>
<evidence type="ECO:0000256" key="8">
    <source>
        <dbReference type="ARBA" id="ARBA00022729"/>
    </source>
</evidence>
<keyword evidence="7" id="KW-0964">Secreted</keyword>
<feature type="domain" description="Rhamnogalacturonan lyase" evidence="13">
    <location>
        <begin position="339"/>
        <end position="395"/>
    </location>
</feature>
<dbReference type="Pfam" id="PF14683">
    <property type="entry name" value="CBM-like"/>
    <property type="match status" value="1"/>
</dbReference>
<dbReference type="GO" id="GO:0005576">
    <property type="term" value="C:extracellular region"/>
    <property type="evidence" value="ECO:0007669"/>
    <property type="project" value="UniProtKB-SubCell"/>
</dbReference>
<dbReference type="SUPFAM" id="SSF49452">
    <property type="entry name" value="Starch-binding domain-like"/>
    <property type="match status" value="1"/>
</dbReference>
<dbReference type="GO" id="GO:0102210">
    <property type="term" value="F:rhamnogalacturonan endolyase activity"/>
    <property type="evidence" value="ECO:0007669"/>
    <property type="project" value="UniProtKB-EC"/>
</dbReference>
<keyword evidence="15" id="KW-1185">Reference proteome</keyword>
<dbReference type="PANTHER" id="PTHR32018:SF1">
    <property type="entry name" value="RHAMNOGALACTURONAN ENDOLYASE"/>
    <property type="match status" value="1"/>
</dbReference>
<dbReference type="CDD" id="cd10317">
    <property type="entry name" value="RGL4_C"/>
    <property type="match status" value="1"/>
</dbReference>
<dbReference type="Pfam" id="PF06045">
    <property type="entry name" value="Rhamnogal_lyase"/>
    <property type="match status" value="1"/>
</dbReference>
<evidence type="ECO:0000256" key="7">
    <source>
        <dbReference type="ARBA" id="ARBA00022525"/>
    </source>
</evidence>
<evidence type="ECO:0000259" key="13">
    <source>
        <dbReference type="Pfam" id="PF14686"/>
    </source>
</evidence>
<keyword evidence="8 11" id="KW-0732">Signal</keyword>
<evidence type="ECO:0000256" key="1">
    <source>
        <dbReference type="ARBA" id="ARBA00001324"/>
    </source>
</evidence>
<dbReference type="EMBL" id="JACJJL010000006">
    <property type="protein sequence ID" value="MBM6661147.1"/>
    <property type="molecule type" value="Genomic_DNA"/>
</dbReference>
<sequence>MRQRLLSAIGMAAMVWIGASAQSDVTLTRNGDSYKMSNGTVSVSIGSNGRISEMTFRGGPNVLASNGVYFDYTADKNDNLNPTTSKIVRQTADYAEVVFSNTTADLRFEQGFIMRKGVNGVYVYVVANGTPTSSGVNLREARVCTRLNSSFVNGYVDEVMNGKIPTNAEMAVAEREENVVQDATYRMADGSIYTKYDWAQYVVRDSLHGLMNVNSGVWNIPCSHEWLNGGPMRQELTVHATSKSPITIQMLQGEHFGASSQRYEDGERKIYGPFLIYLNRGSQQQMIADAKRQASQQQAEWPFAWFDHELYPLDRSTVRGRLSVTTGQPCDSVQLVLAEAGTSPYAQGKGYMFWAMTGSDGSFAIPNVRKGTYTLYGYATKGGVTDELQRADIEVGGSDVDLGVVEWTPECRERLLWQIGENNRLADGFMYSDTCRAYGLWELPPADLNYIIGESDPATDWYFAQTKNGTWTVSFNLDDNLSGTALLTASMAGVTNNPKVEVAVNGTVQANWNLAQNDAAIYRSAVLGGNHRVETCEFPASVLHKGTNTVAFTMSGIRSNGGVMYDCIKLEAGAKVVSGISEADVEVADGPVELFTVGGQKIGVFNSIGEAGLDGGIYIYRRGARSGKIVL</sequence>
<accession>A0A938WLP8</accession>
<dbReference type="InterPro" id="IPR051850">
    <property type="entry name" value="Polysacch_Lyase_4"/>
</dbReference>
<evidence type="ECO:0000259" key="12">
    <source>
        <dbReference type="Pfam" id="PF14683"/>
    </source>
</evidence>